<accession>A0ABX1BZT2</accession>
<gene>
    <name evidence="1" type="ORF">HCK00_22255</name>
</gene>
<name>A0ABX1BZT2_9ACTN</name>
<sequence>MAQNGWKGEEPVDVVMMPDGKLTSVDNRRVLGAKKAGVDVQAHIRGFDEPLPQEMIAIERFNTKRATPTTWGEAVMARIDKQGATYRNSNPFGSSITSWNGE</sequence>
<proteinExistence type="predicted"/>
<dbReference type="Proteomes" id="UP000695264">
    <property type="component" value="Unassembled WGS sequence"/>
</dbReference>
<reference evidence="1 2" key="1">
    <citation type="submission" date="2020-03" db="EMBL/GenBank/DDBJ databases">
        <title>WGS of actinomycetes isolated from Thailand.</title>
        <authorList>
            <person name="Thawai C."/>
        </authorList>
    </citation>
    <scope>NUCLEOTIDE SEQUENCE [LARGE SCALE GENOMIC DNA]</scope>
    <source>
        <strain evidence="1 2">PLAI 1-29</strain>
    </source>
</reference>
<evidence type="ECO:0000313" key="2">
    <source>
        <dbReference type="Proteomes" id="UP000695264"/>
    </source>
</evidence>
<comment type="caution">
    <text evidence="1">The sequence shown here is derived from an EMBL/GenBank/DDBJ whole genome shotgun (WGS) entry which is preliminary data.</text>
</comment>
<dbReference type="EMBL" id="JAATEN010000021">
    <property type="protein sequence ID" value="NJQ03181.1"/>
    <property type="molecule type" value="Genomic_DNA"/>
</dbReference>
<keyword evidence="2" id="KW-1185">Reference proteome</keyword>
<organism evidence="1 2">
    <name type="scientific">Streptomyces zingiberis</name>
    <dbReference type="NCBI Taxonomy" id="2053010"/>
    <lineage>
        <taxon>Bacteria</taxon>
        <taxon>Bacillati</taxon>
        <taxon>Actinomycetota</taxon>
        <taxon>Actinomycetes</taxon>
        <taxon>Kitasatosporales</taxon>
        <taxon>Streptomycetaceae</taxon>
        <taxon>Streptomyces</taxon>
    </lineage>
</organism>
<evidence type="ECO:0000313" key="1">
    <source>
        <dbReference type="EMBL" id="NJQ03181.1"/>
    </source>
</evidence>
<protein>
    <submittedName>
        <fullName evidence="1">Uncharacterized protein</fullName>
    </submittedName>
</protein>